<reference evidence="1" key="1">
    <citation type="journal article" date="2023" name="Comput. Struct. Biotechnol. J.">
        <title>Discovery of a novel marine Bacteroidetes with a rich repertoire of carbohydrate-active enzymes.</title>
        <authorList>
            <person name="Chen B."/>
            <person name="Liu G."/>
            <person name="Chen Q."/>
            <person name="Wang H."/>
            <person name="Liu L."/>
            <person name="Tang K."/>
        </authorList>
    </citation>
    <scope>NUCLEOTIDE SEQUENCE</scope>
    <source>
        <strain evidence="1">TK19036</strain>
    </source>
</reference>
<evidence type="ECO:0000313" key="1">
    <source>
        <dbReference type="EMBL" id="WKN34479.1"/>
    </source>
</evidence>
<dbReference type="EMBL" id="CP120682">
    <property type="protein sequence ID" value="WKN34479.1"/>
    <property type="molecule type" value="Genomic_DNA"/>
</dbReference>
<reference evidence="1" key="2">
    <citation type="journal article" date="2024" name="Antonie Van Leeuwenhoek">
        <title>Roseihalotalea indica gen. nov., sp. nov., a halophilic Bacteroidetes from mesopelagic Southwest Indian Ocean with higher carbohydrate metabolic potential.</title>
        <authorList>
            <person name="Chen B."/>
            <person name="Zhang M."/>
            <person name="Lin D."/>
            <person name="Ye J."/>
            <person name="Tang K."/>
        </authorList>
    </citation>
    <scope>NUCLEOTIDE SEQUENCE</scope>
    <source>
        <strain evidence="1">TK19036</strain>
    </source>
</reference>
<dbReference type="AlphaFoldDB" id="A0AA49JEN2"/>
<organism evidence="1">
    <name type="scientific">Roseihalotalea indica</name>
    <dbReference type="NCBI Taxonomy" id="2867963"/>
    <lineage>
        <taxon>Bacteria</taxon>
        <taxon>Pseudomonadati</taxon>
        <taxon>Bacteroidota</taxon>
        <taxon>Cytophagia</taxon>
        <taxon>Cytophagales</taxon>
        <taxon>Catalimonadaceae</taxon>
        <taxon>Roseihalotalea</taxon>
    </lineage>
</organism>
<accession>A0AA49JEN2</accession>
<sequence>MVGVFAAHQKNIGIAAWQKWPAPGDKIDAIRISEYAFRYADQATIWQPERQTISKLRQLVSLRKRLLNAKNALKVPLGEVVNFQDRKLQKEMEKLNIKPIEALEKQIAEVEKKIKVLIKEAYAARTTLLSICLIWLLR</sequence>
<name>A0AA49JEN2_9BACT</name>
<protein>
    <submittedName>
        <fullName evidence="1">Uncharacterized protein</fullName>
    </submittedName>
</protein>
<gene>
    <name evidence="1" type="ORF">K4G66_19060</name>
</gene>
<proteinExistence type="predicted"/>